<accession>A0ABS1BUL5</accession>
<reference evidence="2 3" key="1">
    <citation type="journal article" date="2021" name="Pathogens">
        <title>Isolation and Characterization of Kingella bonacorsii sp. nov., A Novel Kingella Species Detected in a Stable Periodontitis Subject.</title>
        <authorList>
            <person name="Antezack A."/>
            <person name="Boxberger M."/>
            <person name="Rolland C."/>
            <person name="Monnet-Corti V."/>
            <person name="La Scola B."/>
        </authorList>
    </citation>
    <scope>NUCLEOTIDE SEQUENCE [LARGE SCALE GENOMIC DNA]</scope>
    <source>
        <strain evidence="2 3">Marseille-Q4569</strain>
    </source>
</reference>
<comment type="caution">
    <text evidence="2">The sequence shown here is derived from an EMBL/GenBank/DDBJ whole genome shotgun (WGS) entry which is preliminary data.</text>
</comment>
<organism evidence="2 3">
    <name type="scientific">Kingella bonacorsii</name>
    <dbReference type="NCBI Taxonomy" id="2796361"/>
    <lineage>
        <taxon>Bacteria</taxon>
        <taxon>Pseudomonadati</taxon>
        <taxon>Pseudomonadota</taxon>
        <taxon>Betaproteobacteria</taxon>
        <taxon>Neisseriales</taxon>
        <taxon>Neisseriaceae</taxon>
        <taxon>Kingella</taxon>
    </lineage>
</organism>
<dbReference type="SUPFAM" id="SSF51905">
    <property type="entry name" value="FAD/NAD(P)-binding domain"/>
    <property type="match status" value="2"/>
</dbReference>
<evidence type="ECO:0000313" key="3">
    <source>
        <dbReference type="Proteomes" id="UP000614058"/>
    </source>
</evidence>
<evidence type="ECO:0000313" key="2">
    <source>
        <dbReference type="EMBL" id="MBK0396869.1"/>
    </source>
</evidence>
<gene>
    <name evidence="2" type="ORF">JDW22_09860</name>
</gene>
<dbReference type="PROSITE" id="PS51318">
    <property type="entry name" value="TAT"/>
    <property type="match status" value="1"/>
</dbReference>
<evidence type="ECO:0000256" key="1">
    <source>
        <dbReference type="SAM" id="SignalP"/>
    </source>
</evidence>
<dbReference type="PANTHER" id="PTHR42923:SF3">
    <property type="entry name" value="PROTOPORPHYRINOGEN OXIDASE"/>
    <property type="match status" value="1"/>
</dbReference>
<dbReference type="RefSeq" id="WP_200522915.1">
    <property type="nucleotide sequence ID" value="NZ_JAEHNZ010000003.1"/>
</dbReference>
<dbReference type="InterPro" id="IPR006311">
    <property type="entry name" value="TAT_signal"/>
</dbReference>
<dbReference type="Pfam" id="PF13450">
    <property type="entry name" value="NAD_binding_8"/>
    <property type="match status" value="1"/>
</dbReference>
<dbReference type="Proteomes" id="UP000614058">
    <property type="component" value="Unassembled WGS sequence"/>
</dbReference>
<dbReference type="InterPro" id="IPR050464">
    <property type="entry name" value="Zeta_carotene_desat/Oxidored"/>
</dbReference>
<feature type="signal peptide" evidence="1">
    <location>
        <begin position="1"/>
        <end position="32"/>
    </location>
</feature>
<keyword evidence="1" id="KW-0732">Signal</keyword>
<keyword evidence="3" id="KW-1185">Reference proteome</keyword>
<dbReference type="EMBL" id="JAEHNZ010000003">
    <property type="protein sequence ID" value="MBK0396869.1"/>
    <property type="molecule type" value="Genomic_DNA"/>
</dbReference>
<dbReference type="NCBIfam" id="TIGR01409">
    <property type="entry name" value="TAT_signal_seq"/>
    <property type="match status" value="1"/>
</dbReference>
<dbReference type="PANTHER" id="PTHR42923">
    <property type="entry name" value="PROTOPORPHYRINOGEN OXIDASE"/>
    <property type="match status" value="1"/>
</dbReference>
<dbReference type="InterPro" id="IPR036188">
    <property type="entry name" value="FAD/NAD-bd_sf"/>
</dbReference>
<name>A0ABS1BUL5_9NEIS</name>
<protein>
    <submittedName>
        <fullName evidence="2">NAD(P)-binding protein</fullName>
    </submittedName>
</protein>
<proteinExistence type="predicted"/>
<sequence>MPLHLTRRRFLKSTAATAGAVAFAGPVYRALAAEEAAAYYPPALIRALMGDNDGSQAAAHGLALRGQSVTLPEKASEQYDLIVIGAGLSGLTAAYLYQKSRPKAKILLLDAHQDFGGHAIRNEFRANGKLILGYGGSESIDSPKTGYSRQAKQLLRDLGIDYTKFNRYFDQALYEKKWGLKEGVFFDEATFGKNAVVAGQPETGNAQSATVIAQFPLSEDARAALTALYTKPADYWQGKSKRERTELAHSTSYYDFLKNTAKLPESALNYLTQISSEYWGISIHAISVYSALEDGYPGVQNLKLSHKAHAEEPYIYHFPDGNASIARLLVRKLIPGIAKGNSMEDIVTAQFDYGKLDLPANNVRIRLNSTALIVQNTANGVAVAYKTPSSQDLVRADAAKCIFAGHSALAAKIMPEMPEAQKTAELSNSRTPMVYANALVKNARAFKKLGVHRLYSPTAFFCDVKLDDPVSIGDYQFAKTPDEPIVIHMAHIATATEGKTPQEMYKKGRGKLAGMKFDEIKEEMLKQLRAIYALAGENLDDNLLDVSINRWSHGYSYERLDLFNTERNAADTTAQMQKRLGNILMAGSDVAWKPYVQDAIDQAYRAVKEALA</sequence>
<feature type="chain" id="PRO_5047210850" evidence="1">
    <location>
        <begin position="33"/>
        <end position="612"/>
    </location>
</feature>
<dbReference type="Gene3D" id="3.50.50.60">
    <property type="entry name" value="FAD/NAD(P)-binding domain"/>
    <property type="match status" value="1"/>
</dbReference>
<dbReference type="InterPro" id="IPR019546">
    <property type="entry name" value="TAT_signal_bac_arc"/>
</dbReference>